<dbReference type="InterPro" id="IPR012132">
    <property type="entry name" value="GMC_OxRdtase"/>
</dbReference>
<organism evidence="8 9">
    <name type="scientific">Geodia barretti</name>
    <name type="common">Barrett's horny sponge</name>
    <dbReference type="NCBI Taxonomy" id="519541"/>
    <lineage>
        <taxon>Eukaryota</taxon>
        <taxon>Metazoa</taxon>
        <taxon>Porifera</taxon>
        <taxon>Demospongiae</taxon>
        <taxon>Heteroscleromorpha</taxon>
        <taxon>Tetractinellida</taxon>
        <taxon>Astrophorina</taxon>
        <taxon>Geodiidae</taxon>
        <taxon>Geodia</taxon>
    </lineage>
</organism>
<dbReference type="InterPro" id="IPR007867">
    <property type="entry name" value="GMC_OxRtase_C"/>
</dbReference>
<sequence length="515" mass="56064">MIYDVIVIGAGSAGSVLAARLSEDPARSVLLLEAGPDYPDLDLLPDELKRGNNLLRSAFGPHSWEYLGNITERQSAAIPIPRGKVVGGSGAVNGQVFLRGIPEDYDGWADQGNDEWGFAKMLPYFRKMESDQDFRGDFHGSDGPIPVRRYRRPDMVPFAQAFYEACLAEGFPESLDENSPDATGIGPVPLNHRDGVRMSMSLAYLSEARHRLNLTIRANAPARRILFDGARAIGVEVESGGERMTVEGKEIILSSGGIASPQLLMLSGVGPAAALADVGINVVHELPGVGHNLRDHPMAMALYEYQGELPDDTEAMIQTLLRYTTEGSATRDDMHVGVLSLDPAHVPEGLPLDIGGKCITIYSSVQNALSAGELRLRSSNPDDPPVMEFRYLSDSWDLQRMREGVRLSVRLGDHPAFRGLITRRISPDDADLASDEALDAWLLDNIGTQYHTSGTCRMGHAADPMAVVDQYCRVHGIEGLRVADISVMPDVIRANTNCTAVLIAERVADWVKEGR</sequence>
<evidence type="ECO:0000259" key="7">
    <source>
        <dbReference type="PROSITE" id="PS00623"/>
    </source>
</evidence>
<dbReference type="InterPro" id="IPR000172">
    <property type="entry name" value="GMC_OxRdtase_N"/>
</dbReference>
<evidence type="ECO:0000256" key="6">
    <source>
        <dbReference type="RuleBase" id="RU003968"/>
    </source>
</evidence>
<feature type="binding site" evidence="5">
    <location>
        <position position="85"/>
    </location>
    <ligand>
        <name>FAD</name>
        <dbReference type="ChEBI" id="CHEBI:57692"/>
    </ligand>
</feature>
<dbReference type="GO" id="GO:0050660">
    <property type="term" value="F:flavin adenine dinucleotide binding"/>
    <property type="evidence" value="ECO:0007669"/>
    <property type="project" value="InterPro"/>
</dbReference>
<dbReference type="SUPFAM" id="SSF54373">
    <property type="entry name" value="FAD-linked reductases, C-terminal domain"/>
    <property type="match status" value="1"/>
</dbReference>
<dbReference type="Proteomes" id="UP001174909">
    <property type="component" value="Unassembled WGS sequence"/>
</dbReference>
<evidence type="ECO:0000313" key="8">
    <source>
        <dbReference type="EMBL" id="CAI8010308.1"/>
    </source>
</evidence>
<feature type="domain" description="Glucose-methanol-choline oxidoreductase N-terminal" evidence="7">
    <location>
        <begin position="83"/>
        <end position="106"/>
    </location>
</feature>
<gene>
    <name evidence="8" type="ORF">GBAR_LOCUS6793</name>
</gene>
<dbReference type="PANTHER" id="PTHR11552">
    <property type="entry name" value="GLUCOSE-METHANOL-CHOLINE GMC OXIDOREDUCTASE"/>
    <property type="match status" value="1"/>
</dbReference>
<keyword evidence="9" id="KW-1185">Reference proteome</keyword>
<dbReference type="InterPro" id="IPR036188">
    <property type="entry name" value="FAD/NAD-bd_sf"/>
</dbReference>
<dbReference type="InterPro" id="IPR023978">
    <property type="entry name" value="GMC_oxidoreductase_bact"/>
</dbReference>
<evidence type="ECO:0000256" key="5">
    <source>
        <dbReference type="PIRSR" id="PIRSR000137-2"/>
    </source>
</evidence>
<protein>
    <submittedName>
        <fullName evidence="8">Uncharacterized GMC-type oxidoreductase in thcA 5'region</fullName>
    </submittedName>
</protein>
<dbReference type="PROSITE" id="PS00623">
    <property type="entry name" value="GMC_OXRED_1"/>
    <property type="match status" value="1"/>
</dbReference>
<dbReference type="Gene3D" id="3.50.50.60">
    <property type="entry name" value="FAD/NAD(P)-binding domain"/>
    <property type="match status" value="1"/>
</dbReference>
<proteinExistence type="inferred from homology"/>
<keyword evidence="4 5" id="KW-0274">FAD</keyword>
<dbReference type="AlphaFoldDB" id="A0AA35RGJ6"/>
<dbReference type="GO" id="GO:0016614">
    <property type="term" value="F:oxidoreductase activity, acting on CH-OH group of donors"/>
    <property type="evidence" value="ECO:0007669"/>
    <property type="project" value="InterPro"/>
</dbReference>
<dbReference type="EMBL" id="CASHTH010001025">
    <property type="protein sequence ID" value="CAI8010308.1"/>
    <property type="molecule type" value="Genomic_DNA"/>
</dbReference>
<dbReference type="SUPFAM" id="SSF51905">
    <property type="entry name" value="FAD/NAD(P)-binding domain"/>
    <property type="match status" value="1"/>
</dbReference>
<evidence type="ECO:0000313" key="9">
    <source>
        <dbReference type="Proteomes" id="UP001174909"/>
    </source>
</evidence>
<dbReference type="Pfam" id="PF00732">
    <property type="entry name" value="GMC_oxred_N"/>
    <property type="match status" value="1"/>
</dbReference>
<evidence type="ECO:0000256" key="4">
    <source>
        <dbReference type="ARBA" id="ARBA00022827"/>
    </source>
</evidence>
<evidence type="ECO:0000256" key="2">
    <source>
        <dbReference type="ARBA" id="ARBA00010790"/>
    </source>
</evidence>
<dbReference type="PANTHER" id="PTHR11552:SF147">
    <property type="entry name" value="CHOLINE DEHYDROGENASE, MITOCHONDRIAL"/>
    <property type="match status" value="1"/>
</dbReference>
<dbReference type="Pfam" id="PF05199">
    <property type="entry name" value="GMC_oxred_C"/>
    <property type="match status" value="1"/>
</dbReference>
<accession>A0AA35RGJ6</accession>
<dbReference type="NCBIfam" id="TIGR03970">
    <property type="entry name" value="Rv0697"/>
    <property type="match status" value="1"/>
</dbReference>
<comment type="cofactor">
    <cofactor evidence="1 5">
        <name>FAD</name>
        <dbReference type="ChEBI" id="CHEBI:57692"/>
    </cofactor>
</comment>
<dbReference type="PIRSF" id="PIRSF000137">
    <property type="entry name" value="Alcohol_oxidase"/>
    <property type="match status" value="1"/>
</dbReference>
<feature type="binding site" evidence="5">
    <location>
        <begin position="93"/>
        <end position="96"/>
    </location>
    <ligand>
        <name>FAD</name>
        <dbReference type="ChEBI" id="CHEBI:57692"/>
    </ligand>
</feature>
<evidence type="ECO:0000256" key="3">
    <source>
        <dbReference type="ARBA" id="ARBA00022630"/>
    </source>
</evidence>
<keyword evidence="3 6" id="KW-0285">Flavoprotein</keyword>
<comment type="caution">
    <text evidence="8">The sequence shown here is derived from an EMBL/GenBank/DDBJ whole genome shotgun (WGS) entry which is preliminary data.</text>
</comment>
<name>A0AA35RGJ6_GEOBA</name>
<comment type="similarity">
    <text evidence="2 6">Belongs to the GMC oxidoreductase family.</text>
</comment>
<reference evidence="8" key="1">
    <citation type="submission" date="2023-03" db="EMBL/GenBank/DDBJ databases">
        <authorList>
            <person name="Steffen K."/>
            <person name="Cardenas P."/>
        </authorList>
    </citation>
    <scope>NUCLEOTIDE SEQUENCE</scope>
</reference>
<evidence type="ECO:0000256" key="1">
    <source>
        <dbReference type="ARBA" id="ARBA00001974"/>
    </source>
</evidence>
<dbReference type="Gene3D" id="3.30.410.40">
    <property type="match status" value="1"/>
</dbReference>